<feature type="region of interest" description="Disordered" evidence="1">
    <location>
        <begin position="1"/>
        <end position="26"/>
    </location>
</feature>
<evidence type="ECO:0000313" key="3">
    <source>
        <dbReference type="Proteomes" id="UP001500711"/>
    </source>
</evidence>
<comment type="caution">
    <text evidence="2">The sequence shown here is derived from an EMBL/GenBank/DDBJ whole genome shotgun (WGS) entry which is preliminary data.</text>
</comment>
<dbReference type="EMBL" id="BAABBE010000088">
    <property type="protein sequence ID" value="GAA3690008.1"/>
    <property type="molecule type" value="Genomic_DNA"/>
</dbReference>
<gene>
    <name evidence="2" type="ORF">GCM10022267_90810</name>
</gene>
<dbReference type="Proteomes" id="UP001500711">
    <property type="component" value="Unassembled WGS sequence"/>
</dbReference>
<organism evidence="2 3">
    <name type="scientific">Lentzea roselyniae</name>
    <dbReference type="NCBI Taxonomy" id="531940"/>
    <lineage>
        <taxon>Bacteria</taxon>
        <taxon>Bacillati</taxon>
        <taxon>Actinomycetota</taxon>
        <taxon>Actinomycetes</taxon>
        <taxon>Pseudonocardiales</taxon>
        <taxon>Pseudonocardiaceae</taxon>
        <taxon>Lentzea</taxon>
    </lineage>
</organism>
<sequence>MPSTPAVVSFPKPPAQSHLSEATGPVPQGGVVGVVGGKTGHAQAPAELVQRDGDVEVLAGVNAQGHNTSVPCRV</sequence>
<name>A0ABP7CGC8_9PSEU</name>
<proteinExistence type="predicted"/>
<reference evidence="3" key="1">
    <citation type="journal article" date="2019" name="Int. J. Syst. Evol. Microbiol.">
        <title>The Global Catalogue of Microorganisms (GCM) 10K type strain sequencing project: providing services to taxonomists for standard genome sequencing and annotation.</title>
        <authorList>
            <consortium name="The Broad Institute Genomics Platform"/>
            <consortium name="The Broad Institute Genome Sequencing Center for Infectious Disease"/>
            <person name="Wu L."/>
            <person name="Ma J."/>
        </authorList>
    </citation>
    <scope>NUCLEOTIDE SEQUENCE [LARGE SCALE GENOMIC DNA]</scope>
    <source>
        <strain evidence="3">JCM 17494</strain>
    </source>
</reference>
<protein>
    <submittedName>
        <fullName evidence="2">Uncharacterized protein</fullName>
    </submittedName>
</protein>
<keyword evidence="3" id="KW-1185">Reference proteome</keyword>
<accession>A0ABP7CGC8</accession>
<evidence type="ECO:0000313" key="2">
    <source>
        <dbReference type="EMBL" id="GAA3690008.1"/>
    </source>
</evidence>
<evidence type="ECO:0000256" key="1">
    <source>
        <dbReference type="SAM" id="MobiDB-lite"/>
    </source>
</evidence>